<dbReference type="InterPro" id="IPR050373">
    <property type="entry name" value="Fibrinogen_C-term_domain"/>
</dbReference>
<dbReference type="GO" id="GO:0005615">
    <property type="term" value="C:extracellular space"/>
    <property type="evidence" value="ECO:0007669"/>
    <property type="project" value="TreeGrafter"/>
</dbReference>
<dbReference type="GO" id="GO:0001867">
    <property type="term" value="P:complement activation, lectin pathway"/>
    <property type="evidence" value="ECO:0007669"/>
    <property type="project" value="TreeGrafter"/>
</dbReference>
<dbReference type="InterPro" id="IPR036056">
    <property type="entry name" value="Fibrinogen-like_C"/>
</dbReference>
<keyword evidence="3" id="KW-1185">Reference proteome</keyword>
<dbReference type="SUPFAM" id="SSF56496">
    <property type="entry name" value="Fibrinogen C-terminal domain-like"/>
    <property type="match status" value="1"/>
</dbReference>
<dbReference type="CDD" id="cd00087">
    <property type="entry name" value="FReD"/>
    <property type="match status" value="1"/>
</dbReference>
<dbReference type="Gene3D" id="4.10.530.10">
    <property type="entry name" value="Gamma-fibrinogen Carboxyl Terminal Fragment, domain 2"/>
    <property type="match status" value="1"/>
</dbReference>
<protein>
    <recommendedName>
        <fullName evidence="1">Fibrinogen C-terminal domain-containing protein</fullName>
    </recommendedName>
</protein>
<dbReference type="PROSITE" id="PS51406">
    <property type="entry name" value="FIBRINOGEN_C_2"/>
    <property type="match status" value="1"/>
</dbReference>
<proteinExistence type="predicted"/>
<dbReference type="SMART" id="SM00186">
    <property type="entry name" value="FBG"/>
    <property type="match status" value="1"/>
</dbReference>
<dbReference type="EMBL" id="DYDO01000007">
    <property type="protein sequence ID" value="DBA21177.1"/>
    <property type="molecule type" value="Genomic_DNA"/>
</dbReference>
<sequence>MHTDGGGWLVFQRRVDGSVNFYQDWKAYKTGFGSQLNEFWLGNDNIHQLTATGSYELQIDLQDFDYNNTYATYNNVKVEGEKDLYGLRFSTFTGGSAGDSLNIHKNRAFTTKDKDNDRADKNNCAVLYYGAWWHSSCHDSNLNGLYRGSQHKKGHWCYLEFLPKK</sequence>
<evidence type="ECO:0000259" key="1">
    <source>
        <dbReference type="PROSITE" id="PS51406"/>
    </source>
</evidence>
<dbReference type="PANTHER" id="PTHR19143">
    <property type="entry name" value="FIBRINOGEN/TENASCIN/ANGIOPOEITIN"/>
    <property type="match status" value="1"/>
</dbReference>
<feature type="domain" description="Fibrinogen C-terminal" evidence="1">
    <location>
        <begin position="1"/>
        <end position="165"/>
    </location>
</feature>
<dbReference type="PANTHER" id="PTHR19143:SF464">
    <property type="entry name" value="FICOLIN-LIKE ISOFORM X1"/>
    <property type="match status" value="1"/>
</dbReference>
<organism evidence="2 3">
    <name type="scientific">Pyxicephalus adspersus</name>
    <name type="common">African bullfrog</name>
    <dbReference type="NCBI Taxonomy" id="30357"/>
    <lineage>
        <taxon>Eukaryota</taxon>
        <taxon>Metazoa</taxon>
        <taxon>Chordata</taxon>
        <taxon>Craniata</taxon>
        <taxon>Vertebrata</taxon>
        <taxon>Euteleostomi</taxon>
        <taxon>Amphibia</taxon>
        <taxon>Batrachia</taxon>
        <taxon>Anura</taxon>
        <taxon>Neobatrachia</taxon>
        <taxon>Ranoidea</taxon>
        <taxon>Pyxicephalidae</taxon>
        <taxon>Pyxicephalinae</taxon>
        <taxon>Pyxicephalus</taxon>
    </lineage>
</organism>
<evidence type="ECO:0000313" key="2">
    <source>
        <dbReference type="EMBL" id="DBA21177.1"/>
    </source>
</evidence>
<reference evidence="2" key="1">
    <citation type="thesis" date="2020" institute="ProQuest LLC" country="789 East Eisenhower Parkway, Ann Arbor, MI, USA">
        <title>Comparative Genomics and Chromosome Evolution.</title>
        <authorList>
            <person name="Mudd A.B."/>
        </authorList>
    </citation>
    <scope>NUCLEOTIDE SEQUENCE</scope>
    <source>
        <strain evidence="2">1538</strain>
        <tissue evidence="2">Blood</tissue>
    </source>
</reference>
<name>A0AAV3A436_PYXAD</name>
<accession>A0AAV3A436</accession>
<comment type="caution">
    <text evidence="2">The sequence shown here is derived from an EMBL/GenBank/DDBJ whole genome shotgun (WGS) entry which is preliminary data.</text>
</comment>
<dbReference type="GO" id="GO:0005102">
    <property type="term" value="F:signaling receptor binding"/>
    <property type="evidence" value="ECO:0007669"/>
    <property type="project" value="TreeGrafter"/>
</dbReference>
<dbReference type="AlphaFoldDB" id="A0AAV3A436"/>
<dbReference type="GO" id="GO:0097367">
    <property type="term" value="F:carbohydrate derivative binding"/>
    <property type="evidence" value="ECO:0007669"/>
    <property type="project" value="TreeGrafter"/>
</dbReference>
<evidence type="ECO:0000313" key="3">
    <source>
        <dbReference type="Proteomes" id="UP001181693"/>
    </source>
</evidence>
<dbReference type="Pfam" id="PF00147">
    <property type="entry name" value="Fibrinogen_C"/>
    <property type="match status" value="1"/>
</dbReference>
<gene>
    <name evidence="2" type="ORF">GDO54_017870</name>
</gene>
<dbReference type="InterPro" id="IPR014716">
    <property type="entry name" value="Fibrinogen_a/b/g_C_1"/>
</dbReference>
<dbReference type="InterPro" id="IPR002181">
    <property type="entry name" value="Fibrinogen_a/b/g_C_dom"/>
</dbReference>
<dbReference type="Gene3D" id="3.90.215.10">
    <property type="entry name" value="Gamma Fibrinogen, chain A, domain 1"/>
    <property type="match status" value="1"/>
</dbReference>
<dbReference type="Proteomes" id="UP001181693">
    <property type="component" value="Unassembled WGS sequence"/>
</dbReference>
<dbReference type="GO" id="GO:0003823">
    <property type="term" value="F:antigen binding"/>
    <property type="evidence" value="ECO:0007669"/>
    <property type="project" value="TreeGrafter"/>
</dbReference>